<accession>A0A975EQ17</accession>
<evidence type="ECO:0000256" key="1">
    <source>
        <dbReference type="ARBA" id="ARBA00006484"/>
    </source>
</evidence>
<reference evidence="4" key="1">
    <citation type="submission" date="2020-07" db="EMBL/GenBank/DDBJ databases">
        <title>Genome sequences of bacteria associated with the marine, planktonic diatom Thalassiosira profunda strain ECT2AJA-044.</title>
        <authorList>
            <person name="Gargas C.B."/>
            <person name="Roberts W.R."/>
            <person name="Alverson A.J."/>
        </authorList>
    </citation>
    <scope>NUCLEOTIDE SEQUENCE</scope>
    <source>
        <strain evidence="4">ECT2AJA-044</strain>
    </source>
</reference>
<dbReference type="InterPro" id="IPR057326">
    <property type="entry name" value="KR_dom"/>
</dbReference>
<dbReference type="GO" id="GO:0016491">
    <property type="term" value="F:oxidoreductase activity"/>
    <property type="evidence" value="ECO:0007669"/>
    <property type="project" value="UniProtKB-KW"/>
</dbReference>
<dbReference type="InterPro" id="IPR002347">
    <property type="entry name" value="SDR_fam"/>
</dbReference>
<dbReference type="PRINTS" id="PR00081">
    <property type="entry name" value="GDHRDH"/>
</dbReference>
<feature type="domain" description="Ketoreductase" evidence="3">
    <location>
        <begin position="4"/>
        <end position="183"/>
    </location>
</feature>
<evidence type="ECO:0000256" key="2">
    <source>
        <dbReference type="ARBA" id="ARBA00023002"/>
    </source>
</evidence>
<dbReference type="PANTHER" id="PTHR44196:SF1">
    <property type="entry name" value="DEHYDROGENASE_REDUCTASE SDR FAMILY MEMBER 7B"/>
    <property type="match status" value="1"/>
</dbReference>
<name>A0A975EQ17_9RHOB</name>
<organism evidence="4 5">
    <name type="scientific">Cognatishimia activa</name>
    <dbReference type="NCBI Taxonomy" id="1715691"/>
    <lineage>
        <taxon>Bacteria</taxon>
        <taxon>Pseudomonadati</taxon>
        <taxon>Pseudomonadota</taxon>
        <taxon>Alphaproteobacteria</taxon>
        <taxon>Rhodobacterales</taxon>
        <taxon>Paracoccaceae</taxon>
        <taxon>Cognatishimia</taxon>
    </lineage>
</organism>
<dbReference type="EMBL" id="CP060010">
    <property type="protein sequence ID" value="QTN36272.1"/>
    <property type="molecule type" value="Genomic_DNA"/>
</dbReference>
<dbReference type="SUPFAM" id="SSF51735">
    <property type="entry name" value="NAD(P)-binding Rossmann-fold domains"/>
    <property type="match status" value="1"/>
</dbReference>
<dbReference type="InterPro" id="IPR036291">
    <property type="entry name" value="NAD(P)-bd_dom_sf"/>
</dbReference>
<protein>
    <submittedName>
        <fullName evidence="4">SDR family NAD(P)-dependent oxidoreductase</fullName>
    </submittedName>
</protein>
<dbReference type="RefSeq" id="WP_209356975.1">
    <property type="nucleotide sequence ID" value="NZ_CP060010.1"/>
</dbReference>
<keyword evidence="2" id="KW-0560">Oxidoreductase</keyword>
<dbReference type="AlphaFoldDB" id="A0A975EQ17"/>
<dbReference type="Gene3D" id="3.40.50.720">
    <property type="entry name" value="NAD(P)-binding Rossmann-like Domain"/>
    <property type="match status" value="1"/>
</dbReference>
<dbReference type="Proteomes" id="UP000665026">
    <property type="component" value="Chromosome"/>
</dbReference>
<evidence type="ECO:0000259" key="3">
    <source>
        <dbReference type="SMART" id="SM00822"/>
    </source>
</evidence>
<dbReference type="KEGG" id="cact:HZ995_01745"/>
<proteinExistence type="inferred from homology"/>
<dbReference type="GO" id="GO:0016020">
    <property type="term" value="C:membrane"/>
    <property type="evidence" value="ECO:0007669"/>
    <property type="project" value="TreeGrafter"/>
</dbReference>
<evidence type="ECO:0000313" key="4">
    <source>
        <dbReference type="EMBL" id="QTN36272.1"/>
    </source>
</evidence>
<dbReference type="Pfam" id="PF00106">
    <property type="entry name" value="adh_short"/>
    <property type="match status" value="1"/>
</dbReference>
<comment type="similarity">
    <text evidence="1">Belongs to the short-chain dehydrogenases/reductases (SDR) family.</text>
</comment>
<gene>
    <name evidence="4" type="ORF">HZ995_01745</name>
</gene>
<dbReference type="SMART" id="SM00822">
    <property type="entry name" value="PKS_KR"/>
    <property type="match status" value="1"/>
</dbReference>
<dbReference type="PANTHER" id="PTHR44196">
    <property type="entry name" value="DEHYDROGENASE/REDUCTASE SDR FAMILY MEMBER 7B"/>
    <property type="match status" value="1"/>
</dbReference>
<sequence length="256" mass="26995">MSFASILITGASGGLGAALSKELAGPDVTLVLVGRNLERLTAVAEACAAQGANAHPLQLDLTDQDAALIQLTKADQTHKFDLAIANAGVAYGRETPELARSTTATNVLGVLSTIQAVEPGMVARGKGQIGLISSLAAFRTLGGPAAYAASKAWVRLFGEAMRGRLARKGVGVTVICPGFVDTPMVDDRTRAQFGASMMPADKAAQKIVKALAKNHARLSFPSGFSLRTWWLSTLPAWWTDRKIRRAARKASKQTNL</sequence>
<evidence type="ECO:0000313" key="5">
    <source>
        <dbReference type="Proteomes" id="UP000665026"/>
    </source>
</evidence>